<evidence type="ECO:0000256" key="11">
    <source>
        <dbReference type="SAM" id="Phobius"/>
    </source>
</evidence>
<comment type="similarity">
    <text evidence="2">Belongs to the peptidase U48 family.</text>
</comment>
<dbReference type="PANTHER" id="PTHR13046:SF0">
    <property type="entry name" value="CAAX PRENYL PROTEASE 2"/>
    <property type="match status" value="1"/>
</dbReference>
<dbReference type="AlphaFoldDB" id="A0A1E3NHE0"/>
<accession>A0A1E3NHE0</accession>
<feature type="transmembrane region" description="Helical" evidence="11">
    <location>
        <begin position="86"/>
        <end position="107"/>
    </location>
</feature>
<dbReference type="Proteomes" id="UP000094455">
    <property type="component" value="Unassembled WGS sequence"/>
</dbReference>
<keyword evidence="3" id="KW-0645">Protease</keyword>
<keyword evidence="4 11" id="KW-0812">Transmembrane</keyword>
<evidence type="ECO:0000256" key="6">
    <source>
        <dbReference type="ARBA" id="ARBA00022824"/>
    </source>
</evidence>
<evidence type="ECO:0000256" key="5">
    <source>
        <dbReference type="ARBA" id="ARBA00022801"/>
    </source>
</evidence>
<dbReference type="OrthoDB" id="271604at2759"/>
<protein>
    <recommendedName>
        <fullName evidence="10">intramembrane prenyl-peptidase Rce1</fullName>
        <ecNumber evidence="10">3.4.26.1</ecNumber>
    </recommendedName>
</protein>
<keyword evidence="7 11" id="KW-1133">Transmembrane helix</keyword>
<dbReference type="InterPro" id="IPR003675">
    <property type="entry name" value="Rce1/LyrA-like_dom"/>
</dbReference>
<evidence type="ECO:0000313" key="14">
    <source>
        <dbReference type="Proteomes" id="UP000094455"/>
    </source>
</evidence>
<evidence type="ECO:0000256" key="10">
    <source>
        <dbReference type="ARBA" id="ARBA00049729"/>
    </source>
</evidence>
<feature type="transmembrane region" description="Helical" evidence="11">
    <location>
        <begin position="6"/>
        <end position="24"/>
    </location>
</feature>
<sequence>MSSIIPTLVYVSIVAYSYVFSLHIKAVHGYRDDPIIIIFRTKRIALVTIANLLLAPFVLVHVLKTVPDVKSVFRILGILDFFHLEVFSKMLKTLFLFMMLFSGPLLDRIVNQEYMERYSSTIEMLRDLLIAPLTEEFVYTSLTTGSILAYELSKKPLAYLATPYYSSTEFHNKKEFDIYLKLSPILFGFAHLHHAIELRRQNNSWGQIIITCVFQSIYTTFFGYLTNRVFVNTGSLACCFVAHSFCNYMGFPKLSVSGCNSYKIIYWALLLFGVSSFSSRFDKMTYTATNRM</sequence>
<dbReference type="GO" id="GO:0004222">
    <property type="term" value="F:metalloendopeptidase activity"/>
    <property type="evidence" value="ECO:0007669"/>
    <property type="project" value="InterPro"/>
</dbReference>
<feature type="transmembrane region" description="Helical" evidence="11">
    <location>
        <begin position="264"/>
        <end position="282"/>
    </location>
</feature>
<evidence type="ECO:0000256" key="7">
    <source>
        <dbReference type="ARBA" id="ARBA00022989"/>
    </source>
</evidence>
<dbReference type="RefSeq" id="XP_019016657.1">
    <property type="nucleotide sequence ID" value="XM_019160232.1"/>
</dbReference>
<keyword evidence="5" id="KW-0378">Hydrolase</keyword>
<dbReference type="GO" id="GO:0071586">
    <property type="term" value="P:CAAX-box protein processing"/>
    <property type="evidence" value="ECO:0007669"/>
    <property type="project" value="InterPro"/>
</dbReference>
<dbReference type="PANTHER" id="PTHR13046">
    <property type="entry name" value="PROTEASE U48 CAAX PRENYL PROTEASE RCE1"/>
    <property type="match status" value="1"/>
</dbReference>
<evidence type="ECO:0000313" key="13">
    <source>
        <dbReference type="EMBL" id="ODQ45544.1"/>
    </source>
</evidence>
<feature type="domain" description="CAAX prenyl protease 2/Lysostaphin resistance protein A-like" evidence="12">
    <location>
        <begin position="121"/>
        <end position="249"/>
    </location>
</feature>
<keyword evidence="14" id="KW-1185">Reference proteome</keyword>
<comment type="catalytic activity">
    <reaction evidence="9">
        <text>Hydrolyzes the peptide bond -P2-(S-farnesyl or geranylgeranyl)C-P1'-P2'-P3'-COOH where P1' and P2' are amino acids with aliphatic sidechains and P3' is any C-terminal residue.</text>
        <dbReference type="EC" id="3.4.26.1"/>
    </reaction>
</comment>
<dbReference type="GeneID" id="30176919"/>
<evidence type="ECO:0000256" key="2">
    <source>
        <dbReference type="ARBA" id="ARBA00006897"/>
    </source>
</evidence>
<dbReference type="EC" id="3.4.26.1" evidence="10"/>
<evidence type="ECO:0000259" key="12">
    <source>
        <dbReference type="Pfam" id="PF02517"/>
    </source>
</evidence>
<reference evidence="13 14" key="1">
    <citation type="journal article" date="2016" name="Proc. Natl. Acad. Sci. U.S.A.">
        <title>Comparative genomics of biotechnologically important yeasts.</title>
        <authorList>
            <person name="Riley R."/>
            <person name="Haridas S."/>
            <person name="Wolfe K.H."/>
            <person name="Lopes M.R."/>
            <person name="Hittinger C.T."/>
            <person name="Goeker M."/>
            <person name="Salamov A.A."/>
            <person name="Wisecaver J.H."/>
            <person name="Long T.M."/>
            <person name="Calvey C.H."/>
            <person name="Aerts A.L."/>
            <person name="Barry K.W."/>
            <person name="Choi C."/>
            <person name="Clum A."/>
            <person name="Coughlan A.Y."/>
            <person name="Deshpande S."/>
            <person name="Douglass A.P."/>
            <person name="Hanson S.J."/>
            <person name="Klenk H.-P."/>
            <person name="LaButti K.M."/>
            <person name="Lapidus A."/>
            <person name="Lindquist E.A."/>
            <person name="Lipzen A.M."/>
            <person name="Meier-Kolthoff J.P."/>
            <person name="Ohm R.A."/>
            <person name="Otillar R.P."/>
            <person name="Pangilinan J.L."/>
            <person name="Peng Y."/>
            <person name="Rokas A."/>
            <person name="Rosa C.A."/>
            <person name="Scheuner C."/>
            <person name="Sibirny A.A."/>
            <person name="Slot J.C."/>
            <person name="Stielow J.B."/>
            <person name="Sun H."/>
            <person name="Kurtzman C.P."/>
            <person name="Blackwell M."/>
            <person name="Grigoriev I.V."/>
            <person name="Jeffries T.W."/>
        </authorList>
    </citation>
    <scope>NUCLEOTIDE SEQUENCE [LARGE SCALE GENOMIC DNA]</scope>
    <source>
        <strain evidence="13 14">NRRL Y-2026</strain>
    </source>
</reference>
<comment type="subcellular location">
    <subcellularLocation>
        <location evidence="1">Endoplasmic reticulum membrane</location>
        <topology evidence="1">Multi-pass membrane protein</topology>
    </subcellularLocation>
</comment>
<dbReference type="Pfam" id="PF02517">
    <property type="entry name" value="Rce1-like"/>
    <property type="match status" value="1"/>
</dbReference>
<keyword evidence="8 11" id="KW-0472">Membrane</keyword>
<proteinExistence type="inferred from homology"/>
<dbReference type="InterPro" id="IPR039731">
    <property type="entry name" value="Rce1"/>
</dbReference>
<evidence type="ECO:0000256" key="9">
    <source>
        <dbReference type="ARBA" id="ARBA00047280"/>
    </source>
</evidence>
<evidence type="ECO:0000256" key="8">
    <source>
        <dbReference type="ARBA" id="ARBA00023136"/>
    </source>
</evidence>
<evidence type="ECO:0000256" key="3">
    <source>
        <dbReference type="ARBA" id="ARBA00022670"/>
    </source>
</evidence>
<gene>
    <name evidence="13" type="ORF">PICMEDRAFT_141231</name>
</gene>
<organism evidence="13 14">
    <name type="scientific">Pichia membranifaciens NRRL Y-2026</name>
    <dbReference type="NCBI Taxonomy" id="763406"/>
    <lineage>
        <taxon>Eukaryota</taxon>
        <taxon>Fungi</taxon>
        <taxon>Dikarya</taxon>
        <taxon>Ascomycota</taxon>
        <taxon>Saccharomycotina</taxon>
        <taxon>Pichiomycetes</taxon>
        <taxon>Pichiales</taxon>
        <taxon>Pichiaceae</taxon>
        <taxon>Pichia</taxon>
    </lineage>
</organism>
<keyword evidence="6" id="KW-0256">Endoplasmic reticulum</keyword>
<dbReference type="STRING" id="763406.A0A1E3NHE0"/>
<evidence type="ECO:0000256" key="1">
    <source>
        <dbReference type="ARBA" id="ARBA00004477"/>
    </source>
</evidence>
<name>A0A1E3NHE0_9ASCO</name>
<evidence type="ECO:0000256" key="4">
    <source>
        <dbReference type="ARBA" id="ARBA00022692"/>
    </source>
</evidence>
<dbReference type="EMBL" id="KV454004">
    <property type="protein sequence ID" value="ODQ45544.1"/>
    <property type="molecule type" value="Genomic_DNA"/>
</dbReference>
<dbReference type="GO" id="GO:0005789">
    <property type="term" value="C:endoplasmic reticulum membrane"/>
    <property type="evidence" value="ECO:0007669"/>
    <property type="project" value="UniProtKB-SubCell"/>
</dbReference>
<feature type="transmembrane region" description="Helical" evidence="11">
    <location>
        <begin position="44"/>
        <end position="66"/>
    </location>
</feature>